<proteinExistence type="predicted"/>
<reference evidence="2 3" key="1">
    <citation type="submission" date="2017-09" db="EMBL/GenBank/DDBJ databases">
        <title>Depth-based differentiation of microbial function through sediment-hosted aquifers and enrichment of novel symbionts in the deep terrestrial subsurface.</title>
        <authorList>
            <person name="Probst A.J."/>
            <person name="Ladd B."/>
            <person name="Jarett J.K."/>
            <person name="Geller-Mcgrath D.E."/>
            <person name="Sieber C.M."/>
            <person name="Emerson J.B."/>
            <person name="Anantharaman K."/>
            <person name="Thomas B.C."/>
            <person name="Malmstrom R."/>
            <person name="Stieglmeier M."/>
            <person name="Klingl A."/>
            <person name="Woyke T."/>
            <person name="Ryan C.M."/>
            <person name="Banfield J.F."/>
        </authorList>
    </citation>
    <scope>NUCLEOTIDE SEQUENCE [LARGE SCALE GENOMIC DNA]</scope>
    <source>
        <strain evidence="2">CG15_BIG_FIL_POST_REV_8_21_14_020_45_12</strain>
    </source>
</reference>
<evidence type="ECO:0000313" key="3">
    <source>
        <dbReference type="Proteomes" id="UP000230292"/>
    </source>
</evidence>
<dbReference type="PANTHER" id="PTHR40069">
    <property type="entry name" value="YWBE PROTEIN"/>
    <property type="match status" value="1"/>
</dbReference>
<comment type="caution">
    <text evidence="2">The sequence shown here is derived from an EMBL/GenBank/DDBJ whole genome shotgun (WGS) entry which is preliminary data.</text>
</comment>
<sequence>MSQGTQRANIYPGLTVDIVLKKDQPSGKLTRGVVKDLLTSKAIHPRGIKVRLESGQVGRVQKIVGLTEETSAGWDDDPEEDEEDDFNNFI</sequence>
<evidence type="ECO:0000313" key="2">
    <source>
        <dbReference type="EMBL" id="PIW37112.1"/>
    </source>
</evidence>
<evidence type="ECO:0008006" key="4">
    <source>
        <dbReference type="Google" id="ProtNLM"/>
    </source>
</evidence>
<protein>
    <recommendedName>
        <fullName evidence="4">YwbE family protein</fullName>
    </recommendedName>
</protein>
<feature type="compositionally biased region" description="Acidic residues" evidence="1">
    <location>
        <begin position="74"/>
        <end position="90"/>
    </location>
</feature>
<organism evidence="2 3">
    <name type="scientific">Candidatus Kerfeldbacteria bacterium CG15_BIG_FIL_POST_REV_8_21_14_020_45_12</name>
    <dbReference type="NCBI Taxonomy" id="2014247"/>
    <lineage>
        <taxon>Bacteria</taxon>
        <taxon>Candidatus Kerfeldiibacteriota</taxon>
    </lineage>
</organism>
<dbReference type="PANTHER" id="PTHR40069:SF1">
    <property type="entry name" value="YWBE PROTEIN"/>
    <property type="match status" value="1"/>
</dbReference>
<feature type="region of interest" description="Disordered" evidence="1">
    <location>
        <begin position="68"/>
        <end position="90"/>
    </location>
</feature>
<dbReference type="EMBL" id="PFGC01000021">
    <property type="protein sequence ID" value="PIW37112.1"/>
    <property type="molecule type" value="Genomic_DNA"/>
</dbReference>
<dbReference type="Proteomes" id="UP000230292">
    <property type="component" value="Unassembled WGS sequence"/>
</dbReference>
<dbReference type="NCBIfam" id="TIGR03833">
    <property type="entry name" value="YwbE family protein"/>
    <property type="match status" value="1"/>
</dbReference>
<accession>A0A2M7H4F0</accession>
<name>A0A2M7H4F0_9BACT</name>
<gene>
    <name evidence="2" type="ORF">COW24_01815</name>
</gene>
<dbReference type="InterPro" id="IPR019240">
    <property type="entry name" value="DUF2196"/>
</dbReference>
<evidence type="ECO:0000256" key="1">
    <source>
        <dbReference type="SAM" id="MobiDB-lite"/>
    </source>
</evidence>
<dbReference type="AlphaFoldDB" id="A0A2M7H4F0"/>
<dbReference type="Pfam" id="PF09962">
    <property type="entry name" value="DUF2196"/>
    <property type="match status" value="1"/>
</dbReference>